<gene>
    <name evidence="1" type="ORF">OKA05_22945</name>
</gene>
<sequence>MLADDFQGASLMLQFNSVPVALIEPDAIDSGEHLDFPRLSSDLNDEVFLKEILLSKSDLAEAEALENPDQLVRVPGTYGHEEINVARVARKPVDAHGIPSDDQVFNGLLSEQSDEFEKIPVQVIHHSGWFRKSPPWLRGVPRGCGFSKGSRDPGSPEVSVW</sequence>
<reference evidence="1 2" key="1">
    <citation type="submission" date="2022-10" db="EMBL/GenBank/DDBJ databases">
        <title>Luteolibacter arcticus strain CCTCC AB 2014275, whole genome shotgun sequencing project.</title>
        <authorList>
            <person name="Zhao G."/>
            <person name="Shen L."/>
        </authorList>
    </citation>
    <scope>NUCLEOTIDE SEQUENCE [LARGE SCALE GENOMIC DNA]</scope>
    <source>
        <strain evidence="1 2">CCTCC AB 2014275</strain>
    </source>
</reference>
<name>A0ABT3GPJ0_9BACT</name>
<accession>A0ABT3GPJ0</accession>
<protein>
    <submittedName>
        <fullName evidence="1">Uncharacterized protein</fullName>
    </submittedName>
</protein>
<dbReference type="Proteomes" id="UP001320876">
    <property type="component" value="Unassembled WGS sequence"/>
</dbReference>
<evidence type="ECO:0000313" key="1">
    <source>
        <dbReference type="EMBL" id="MCW1925437.1"/>
    </source>
</evidence>
<proteinExistence type="predicted"/>
<dbReference type="EMBL" id="JAPDDT010000014">
    <property type="protein sequence ID" value="MCW1925437.1"/>
    <property type="molecule type" value="Genomic_DNA"/>
</dbReference>
<keyword evidence="2" id="KW-1185">Reference proteome</keyword>
<dbReference type="RefSeq" id="WP_264489544.1">
    <property type="nucleotide sequence ID" value="NZ_JAPDDT010000014.1"/>
</dbReference>
<comment type="caution">
    <text evidence="1">The sequence shown here is derived from an EMBL/GenBank/DDBJ whole genome shotgun (WGS) entry which is preliminary data.</text>
</comment>
<evidence type="ECO:0000313" key="2">
    <source>
        <dbReference type="Proteomes" id="UP001320876"/>
    </source>
</evidence>
<organism evidence="1 2">
    <name type="scientific">Luteolibacter arcticus</name>
    <dbReference type="NCBI Taxonomy" id="1581411"/>
    <lineage>
        <taxon>Bacteria</taxon>
        <taxon>Pseudomonadati</taxon>
        <taxon>Verrucomicrobiota</taxon>
        <taxon>Verrucomicrobiia</taxon>
        <taxon>Verrucomicrobiales</taxon>
        <taxon>Verrucomicrobiaceae</taxon>
        <taxon>Luteolibacter</taxon>
    </lineage>
</organism>